<reference evidence="3" key="2">
    <citation type="journal article" date="2018" name="Plant J.">
        <title>The Sorghum bicolor reference genome: improved assembly, gene annotations, a transcriptome atlas, and signatures of genome organization.</title>
        <authorList>
            <person name="McCormick R.F."/>
            <person name="Truong S.K."/>
            <person name="Sreedasyam A."/>
            <person name="Jenkins J."/>
            <person name="Shu S."/>
            <person name="Sims D."/>
            <person name="Kennedy M."/>
            <person name="Amirebrahimi M."/>
            <person name="Weers B.D."/>
            <person name="McKinley B."/>
            <person name="Mattison A."/>
            <person name="Morishige D.T."/>
            <person name="Grimwood J."/>
            <person name="Schmutz J."/>
            <person name="Mullet J.E."/>
        </authorList>
    </citation>
    <scope>NUCLEOTIDE SEQUENCE [LARGE SCALE GENOMIC DNA]</scope>
    <source>
        <strain evidence="3">cv. BTx623</strain>
    </source>
</reference>
<evidence type="ECO:0000313" key="3">
    <source>
        <dbReference type="Proteomes" id="UP000000768"/>
    </source>
</evidence>
<dbReference type="Gramene" id="OQU81904">
    <property type="protein sequence ID" value="OQU81904"/>
    <property type="gene ID" value="SORBI_3006G138850"/>
</dbReference>
<evidence type="ECO:0000313" key="2">
    <source>
        <dbReference type="EMBL" id="OQU81904.1"/>
    </source>
</evidence>
<reference evidence="2 3" key="1">
    <citation type="journal article" date="2009" name="Nature">
        <title>The Sorghum bicolor genome and the diversification of grasses.</title>
        <authorList>
            <person name="Paterson A.H."/>
            <person name="Bowers J.E."/>
            <person name="Bruggmann R."/>
            <person name="Dubchak I."/>
            <person name="Grimwood J."/>
            <person name="Gundlach H."/>
            <person name="Haberer G."/>
            <person name="Hellsten U."/>
            <person name="Mitros T."/>
            <person name="Poliakov A."/>
            <person name="Schmutz J."/>
            <person name="Spannagl M."/>
            <person name="Tang H."/>
            <person name="Wang X."/>
            <person name="Wicker T."/>
            <person name="Bharti A.K."/>
            <person name="Chapman J."/>
            <person name="Feltus F.A."/>
            <person name="Gowik U."/>
            <person name="Grigoriev I.V."/>
            <person name="Lyons E."/>
            <person name="Maher C.A."/>
            <person name="Martis M."/>
            <person name="Narechania A."/>
            <person name="Otillar R.P."/>
            <person name="Penning B.W."/>
            <person name="Salamov A.A."/>
            <person name="Wang Y."/>
            <person name="Zhang L."/>
            <person name="Carpita N.C."/>
            <person name="Freeling M."/>
            <person name="Gingle A.R."/>
            <person name="Hash C.T."/>
            <person name="Keller B."/>
            <person name="Klein P."/>
            <person name="Kresovich S."/>
            <person name="McCann M.C."/>
            <person name="Ming R."/>
            <person name="Peterson D.G."/>
            <person name="Mehboob-ur-Rahman"/>
            <person name="Ware D."/>
            <person name="Westhoff P."/>
            <person name="Mayer K.F."/>
            <person name="Messing J."/>
            <person name="Rokhsar D.S."/>
        </authorList>
    </citation>
    <scope>NUCLEOTIDE SEQUENCE [LARGE SCALE GENOMIC DNA]</scope>
    <source>
        <strain evidence="3">cv. BTx623</strain>
    </source>
</reference>
<protein>
    <recommendedName>
        <fullName evidence="1">KIB1-4 beta-propeller domain-containing protein</fullName>
    </recommendedName>
</protein>
<sequence>MVIWEVAAFQGRLYFINSFTDMCAIDFTSSKDHPVFHYFEAHKVDFPEGMCFGAAWLLDCDDQLFLVDVSFVGVDPHDIGAIRVHKMDFSSSSSTPSNNPPRWHSVRDIGDAVFLLEDTGLATPCQASLHGLKGNQVYFMKNFVEDDADLCVFDLESECQEITRVHHLDGLLLHRRPFWIVPPS</sequence>
<dbReference type="OMA" id="DADICVY"/>
<name>A0A1Z5RDR9_SORBI</name>
<dbReference type="eggNOG" id="ENOG502RRAF">
    <property type="taxonomic scope" value="Eukaryota"/>
</dbReference>
<keyword evidence="3" id="KW-1185">Reference proteome</keyword>
<evidence type="ECO:0000259" key="1">
    <source>
        <dbReference type="Pfam" id="PF03478"/>
    </source>
</evidence>
<dbReference type="InParanoid" id="A0A1Z5RDR9"/>
<dbReference type="AlphaFoldDB" id="A0A1Z5RDR9"/>
<gene>
    <name evidence="2" type="ORF">SORBI_3006G138850</name>
</gene>
<dbReference type="EMBL" id="CM000765">
    <property type="protein sequence ID" value="OQU81904.1"/>
    <property type="molecule type" value="Genomic_DNA"/>
</dbReference>
<accession>A0A1Z5RDR9</accession>
<dbReference type="Pfam" id="PF03478">
    <property type="entry name" value="Beta-prop_KIB1-4"/>
    <property type="match status" value="1"/>
</dbReference>
<dbReference type="InterPro" id="IPR005174">
    <property type="entry name" value="KIB1-4_b-propeller"/>
</dbReference>
<dbReference type="Proteomes" id="UP000000768">
    <property type="component" value="Chromosome 6"/>
</dbReference>
<organism evidence="2 3">
    <name type="scientific">Sorghum bicolor</name>
    <name type="common">Sorghum</name>
    <name type="synonym">Sorghum vulgare</name>
    <dbReference type="NCBI Taxonomy" id="4558"/>
    <lineage>
        <taxon>Eukaryota</taxon>
        <taxon>Viridiplantae</taxon>
        <taxon>Streptophyta</taxon>
        <taxon>Embryophyta</taxon>
        <taxon>Tracheophyta</taxon>
        <taxon>Spermatophyta</taxon>
        <taxon>Magnoliopsida</taxon>
        <taxon>Liliopsida</taxon>
        <taxon>Poales</taxon>
        <taxon>Poaceae</taxon>
        <taxon>PACMAD clade</taxon>
        <taxon>Panicoideae</taxon>
        <taxon>Andropogonodae</taxon>
        <taxon>Andropogoneae</taxon>
        <taxon>Sorghinae</taxon>
        <taxon>Sorghum</taxon>
    </lineage>
</organism>
<proteinExistence type="predicted"/>
<feature type="domain" description="KIB1-4 beta-propeller" evidence="1">
    <location>
        <begin position="6"/>
        <end position="154"/>
    </location>
</feature>
<dbReference type="PANTHER" id="PTHR33127:SF33">
    <property type="entry name" value="DUF295 DOMAIN-CONTAINING PROTEIN"/>
    <property type="match status" value="1"/>
</dbReference>
<dbReference type="PANTHER" id="PTHR33127">
    <property type="entry name" value="TRANSMEMBRANE PROTEIN"/>
    <property type="match status" value="1"/>
</dbReference>